<dbReference type="GO" id="GO:0003676">
    <property type="term" value="F:nucleic acid binding"/>
    <property type="evidence" value="ECO:0007669"/>
    <property type="project" value="InterPro"/>
</dbReference>
<evidence type="ECO:0000313" key="3">
    <source>
        <dbReference type="Proteomes" id="UP001497516"/>
    </source>
</evidence>
<gene>
    <name evidence="2" type="ORF">LTRI10_LOCUS19594</name>
</gene>
<accession>A0AAV2DWQ9</accession>
<dbReference type="AlphaFoldDB" id="A0AAV2DWQ9"/>
<dbReference type="InterPro" id="IPR029472">
    <property type="entry name" value="Copia-like_N"/>
</dbReference>
<dbReference type="PANTHER" id="PTHR37610">
    <property type="entry name" value="CCHC-TYPE DOMAIN-CONTAINING PROTEIN"/>
    <property type="match status" value="1"/>
</dbReference>
<dbReference type="GO" id="GO:0008270">
    <property type="term" value="F:zinc ion binding"/>
    <property type="evidence" value="ECO:0007669"/>
    <property type="project" value="InterPro"/>
</dbReference>
<dbReference type="EMBL" id="OZ034816">
    <property type="protein sequence ID" value="CAL1377985.1"/>
    <property type="molecule type" value="Genomic_DNA"/>
</dbReference>
<dbReference type="SUPFAM" id="SSF57756">
    <property type="entry name" value="Retrovirus zinc finger-like domains"/>
    <property type="match status" value="1"/>
</dbReference>
<sequence>MDSSKPDVVTVLFNGKNFALWEFQFRLHMQGRRLFSFLDGTALPPDTDAAPKVRKDWAANNAAVMSSLLGSMEPGIALSLRGLPTAAAIWKHLADLYSKASASRKYDIEFDLAALKQGELDVSSYYQEAMTLWTEHDLITSSLVSAAASTEVLQERASSRVMHFPMNLHAEFEGIRASLLHRGISTIEAVLPELLREETRLKSQAKLDIHASDSHSAFAVNPGRPQFARTPSGEIICHFCKEPGHIQFHYKKRSTCNYCKLEGHLIANCPTLARRGRQRHGAGPSRPRGGYQARPAGGCLCYDCGSTISWAVCGGRSPPGSRCIEGGFCCGTRKRGER</sequence>
<dbReference type="SMART" id="SM00343">
    <property type="entry name" value="ZnF_C2HC"/>
    <property type="match status" value="2"/>
</dbReference>
<dbReference type="InterPro" id="IPR001878">
    <property type="entry name" value="Znf_CCHC"/>
</dbReference>
<name>A0AAV2DWQ9_9ROSI</name>
<organism evidence="2 3">
    <name type="scientific">Linum trigynum</name>
    <dbReference type="NCBI Taxonomy" id="586398"/>
    <lineage>
        <taxon>Eukaryota</taxon>
        <taxon>Viridiplantae</taxon>
        <taxon>Streptophyta</taxon>
        <taxon>Embryophyta</taxon>
        <taxon>Tracheophyta</taxon>
        <taxon>Spermatophyta</taxon>
        <taxon>Magnoliopsida</taxon>
        <taxon>eudicotyledons</taxon>
        <taxon>Gunneridae</taxon>
        <taxon>Pentapetalae</taxon>
        <taxon>rosids</taxon>
        <taxon>fabids</taxon>
        <taxon>Malpighiales</taxon>
        <taxon>Linaceae</taxon>
        <taxon>Linum</taxon>
    </lineage>
</organism>
<dbReference type="InterPro" id="IPR036875">
    <property type="entry name" value="Znf_CCHC_sf"/>
</dbReference>
<dbReference type="PANTHER" id="PTHR37610:SF77">
    <property type="entry name" value="INTEGRASE CATALYTIC DOMAIN-CONTAINING PROTEIN"/>
    <property type="match status" value="1"/>
</dbReference>
<dbReference type="Pfam" id="PF14244">
    <property type="entry name" value="Retrotran_gag_3"/>
    <property type="match status" value="1"/>
</dbReference>
<evidence type="ECO:0000313" key="2">
    <source>
        <dbReference type="EMBL" id="CAL1377985.1"/>
    </source>
</evidence>
<evidence type="ECO:0000259" key="1">
    <source>
        <dbReference type="SMART" id="SM00343"/>
    </source>
</evidence>
<keyword evidence="3" id="KW-1185">Reference proteome</keyword>
<protein>
    <recommendedName>
        <fullName evidence="1">CCHC-type domain-containing protein</fullName>
    </recommendedName>
</protein>
<dbReference type="Gene3D" id="4.10.60.10">
    <property type="entry name" value="Zinc finger, CCHC-type"/>
    <property type="match status" value="1"/>
</dbReference>
<proteinExistence type="predicted"/>
<dbReference type="Proteomes" id="UP001497516">
    <property type="component" value="Chromosome 3"/>
</dbReference>
<feature type="domain" description="CCHC-type" evidence="1">
    <location>
        <begin position="255"/>
        <end position="271"/>
    </location>
</feature>
<reference evidence="2 3" key="1">
    <citation type="submission" date="2024-04" db="EMBL/GenBank/DDBJ databases">
        <authorList>
            <person name="Fracassetti M."/>
        </authorList>
    </citation>
    <scope>NUCLEOTIDE SEQUENCE [LARGE SCALE GENOMIC DNA]</scope>
</reference>
<feature type="domain" description="CCHC-type" evidence="1">
    <location>
        <begin position="236"/>
        <end position="252"/>
    </location>
</feature>